<feature type="binding site" evidence="11">
    <location>
        <position position="331"/>
    </location>
    <ligand>
        <name>NAD(+)</name>
        <dbReference type="ChEBI" id="CHEBI:57540"/>
    </ligand>
</feature>
<evidence type="ECO:0000256" key="9">
    <source>
        <dbReference type="PIRSR" id="PIRSR500134-1"/>
    </source>
</evidence>
<dbReference type="SUPFAM" id="SSF52413">
    <property type="entry name" value="UDP-glucose/GDP-mannose dehydrogenase C-terminal domain"/>
    <property type="match status" value="1"/>
</dbReference>
<evidence type="ECO:0000256" key="5">
    <source>
        <dbReference type="ARBA" id="ARBA00023002"/>
    </source>
</evidence>
<dbReference type="InterPro" id="IPR001732">
    <property type="entry name" value="UDP-Glc/GDP-Man_DH_N"/>
</dbReference>
<dbReference type="PANTHER" id="PTHR43750">
    <property type="entry name" value="UDP-GLUCOSE 6-DEHYDROGENASE TUAD"/>
    <property type="match status" value="1"/>
</dbReference>
<dbReference type="PROSITE" id="PS51257">
    <property type="entry name" value="PROKAR_LIPOPROTEIN"/>
    <property type="match status" value="1"/>
</dbReference>
<feature type="binding site" evidence="11">
    <location>
        <position position="122"/>
    </location>
    <ligand>
        <name>NAD(+)</name>
        <dbReference type="ChEBI" id="CHEBI:57540"/>
    </ligand>
</feature>
<dbReference type="GO" id="GO:0051287">
    <property type="term" value="F:NAD binding"/>
    <property type="evidence" value="ECO:0007669"/>
    <property type="project" value="InterPro"/>
</dbReference>
<dbReference type="PANTHER" id="PTHR43750:SF3">
    <property type="entry name" value="UDP-GLUCOSE 6-DEHYDROGENASE TUAD"/>
    <property type="match status" value="1"/>
</dbReference>
<evidence type="ECO:0000313" key="14">
    <source>
        <dbReference type="Proteomes" id="UP000249590"/>
    </source>
</evidence>
<feature type="binding site" evidence="10">
    <location>
        <position position="260"/>
    </location>
    <ligand>
        <name>substrate</name>
    </ligand>
</feature>
<evidence type="ECO:0000256" key="11">
    <source>
        <dbReference type="PIRSR" id="PIRSR500134-3"/>
    </source>
</evidence>
<dbReference type="EMBL" id="QHHQ01000012">
    <property type="protein sequence ID" value="RAH96558.1"/>
    <property type="molecule type" value="Genomic_DNA"/>
</dbReference>
<gene>
    <name evidence="13" type="ORF">DLJ53_32120</name>
</gene>
<dbReference type="InterPro" id="IPR014027">
    <property type="entry name" value="UDP-Glc/GDP-Man_DH_C"/>
</dbReference>
<feature type="binding site" evidence="10">
    <location>
        <begin position="152"/>
        <end position="155"/>
    </location>
    <ligand>
        <name>substrate</name>
    </ligand>
</feature>
<organism evidence="13 14">
    <name type="scientific">Acuticoccus sediminis</name>
    <dbReference type="NCBI Taxonomy" id="2184697"/>
    <lineage>
        <taxon>Bacteria</taxon>
        <taxon>Pseudomonadati</taxon>
        <taxon>Pseudomonadota</taxon>
        <taxon>Alphaproteobacteria</taxon>
        <taxon>Hyphomicrobiales</taxon>
        <taxon>Amorphaceae</taxon>
        <taxon>Acuticoccus</taxon>
    </lineage>
</organism>
<dbReference type="InterPro" id="IPR008927">
    <property type="entry name" value="6-PGluconate_DH-like_C_sf"/>
</dbReference>
<dbReference type="Pfam" id="PF03721">
    <property type="entry name" value="UDPG_MGDP_dh_N"/>
    <property type="match status" value="1"/>
</dbReference>
<dbReference type="AlphaFoldDB" id="A0A8B2NH53"/>
<dbReference type="OrthoDB" id="9803238at2"/>
<feature type="binding site" evidence="11">
    <location>
        <position position="35"/>
    </location>
    <ligand>
        <name>NAD(+)</name>
        <dbReference type="ChEBI" id="CHEBI:57540"/>
    </ligand>
</feature>
<dbReference type="SMART" id="SM00984">
    <property type="entry name" value="UDPG_MGDP_dh_C"/>
    <property type="match status" value="1"/>
</dbReference>
<comment type="similarity">
    <text evidence="2 8">Belongs to the UDP-glucose/GDP-mannose dehydrogenase family.</text>
</comment>
<reference evidence="13 14" key="1">
    <citation type="submission" date="2018-05" db="EMBL/GenBank/DDBJ databases">
        <title>Acuticoccus sediminis sp. nov., isolated from deep-sea sediment of Indian Ocean.</title>
        <authorList>
            <person name="Liu X."/>
            <person name="Lai Q."/>
            <person name="Du Y."/>
            <person name="Sun F."/>
            <person name="Zhang X."/>
            <person name="Wang S."/>
            <person name="Shao Z."/>
        </authorList>
    </citation>
    <scope>NUCLEOTIDE SEQUENCE [LARGE SCALE GENOMIC DNA]</scope>
    <source>
        <strain evidence="13 14">PTG4-2</strain>
    </source>
</reference>
<dbReference type="InterPro" id="IPR014026">
    <property type="entry name" value="UDP-Glc/GDP-Man_DH_dimer"/>
</dbReference>
<dbReference type="GO" id="GO:0006065">
    <property type="term" value="P:UDP-glucuronate biosynthetic process"/>
    <property type="evidence" value="ECO:0007669"/>
    <property type="project" value="UniProtKB-UniPathway"/>
</dbReference>
<sequence>MRVVMIGTGYVGLVSGACFADFGHEVICIDKDAGKIAALEKGVMPIYEPGLDVLVETNVRAGRLAFATDPADAIKGADVVFLAVGTPTRRGDGHADLTYVYAAAEEVGRLIEGYTVIVTKSTVPVGTGDEVEEIIRRVAPEADFDVASNPEFLREGAAIRDFKIPDRVVVGAETERAFAALRELYRPLFLNETPIVAVNRRTAELTKYAANAFLATKIAFINEIADLCDVVGANVQQVAKGIGLDKRIGSKFLHAGPGYGGSCFPKDTLALSRTAHQVASPVTIVDSVIAANDRRKERMAELIVRAAGGSVAGKTVAVLGLTFKPNTDDMREAPSLVVVPALINAGAAVQAFDPEGMDEARKHIEGVTYAENVQGALKGADLAVILTEWDQFRALDLTAMAGELKERLLVDLRNIYTRAEAERAGLTYVSIGRPAMDRPVPLGAKVTDLAEERGARGR</sequence>
<dbReference type="Proteomes" id="UP000249590">
    <property type="component" value="Unassembled WGS sequence"/>
</dbReference>
<feature type="active site" description="Nucleophile" evidence="9">
    <location>
        <position position="263"/>
    </location>
</feature>
<dbReference type="UniPathway" id="UPA00038">
    <property type="reaction ID" value="UER00491"/>
</dbReference>
<dbReference type="GO" id="GO:0000271">
    <property type="term" value="P:polysaccharide biosynthetic process"/>
    <property type="evidence" value="ECO:0007669"/>
    <property type="project" value="InterPro"/>
</dbReference>
<feature type="binding site" evidence="10">
    <location>
        <position position="207"/>
    </location>
    <ligand>
        <name>substrate</name>
    </ligand>
</feature>
<dbReference type="SUPFAM" id="SSF48179">
    <property type="entry name" value="6-phosphogluconate dehydrogenase C-terminal domain-like"/>
    <property type="match status" value="1"/>
</dbReference>
<name>A0A8B2NH53_9HYPH</name>
<feature type="binding site" evidence="11">
    <location>
        <position position="30"/>
    </location>
    <ligand>
        <name>NAD(+)</name>
        <dbReference type="ChEBI" id="CHEBI:57540"/>
    </ligand>
</feature>
<evidence type="ECO:0000256" key="2">
    <source>
        <dbReference type="ARBA" id="ARBA00006601"/>
    </source>
</evidence>
<feature type="binding site" evidence="11">
    <location>
        <position position="155"/>
    </location>
    <ligand>
        <name>NAD(+)</name>
        <dbReference type="ChEBI" id="CHEBI:57540"/>
    </ligand>
</feature>
<dbReference type="SUPFAM" id="SSF51735">
    <property type="entry name" value="NAD(P)-binding Rossmann-fold domains"/>
    <property type="match status" value="1"/>
</dbReference>
<dbReference type="PIRSF" id="PIRSF000124">
    <property type="entry name" value="UDPglc_GDPman_dh"/>
    <property type="match status" value="1"/>
</dbReference>
<evidence type="ECO:0000313" key="13">
    <source>
        <dbReference type="EMBL" id="RAH96558.1"/>
    </source>
</evidence>
<comment type="caution">
    <text evidence="13">The sequence shown here is derived from an EMBL/GenBank/DDBJ whole genome shotgun (WGS) entry which is preliminary data.</text>
</comment>
<feature type="binding site" evidence="11">
    <location>
        <position position="86"/>
    </location>
    <ligand>
        <name>NAD(+)</name>
        <dbReference type="ChEBI" id="CHEBI:57540"/>
    </ligand>
</feature>
<comment type="pathway">
    <text evidence="1">Nucleotide-sugar biosynthesis; UDP-alpha-D-glucuronate biosynthesis; UDP-alpha-D-glucuronate from UDP-alpha-D-glucose: step 1/1.</text>
</comment>
<evidence type="ECO:0000256" key="8">
    <source>
        <dbReference type="PIRNR" id="PIRNR000124"/>
    </source>
</evidence>
<evidence type="ECO:0000256" key="1">
    <source>
        <dbReference type="ARBA" id="ARBA00004701"/>
    </source>
</evidence>
<evidence type="ECO:0000256" key="10">
    <source>
        <dbReference type="PIRSR" id="PIRSR500134-2"/>
    </source>
</evidence>
<dbReference type="PIRSF" id="PIRSF500134">
    <property type="entry name" value="UDPglc_DH_bac"/>
    <property type="match status" value="1"/>
</dbReference>
<keyword evidence="6 8" id="KW-0520">NAD</keyword>
<dbReference type="Gene3D" id="1.20.5.100">
    <property type="entry name" value="Cytochrome c1, transmembrane anchor, C-terminal"/>
    <property type="match status" value="1"/>
</dbReference>
<dbReference type="Pfam" id="PF03720">
    <property type="entry name" value="UDPG_MGDP_dh_C"/>
    <property type="match status" value="1"/>
</dbReference>
<evidence type="ECO:0000259" key="12">
    <source>
        <dbReference type="SMART" id="SM00984"/>
    </source>
</evidence>
<evidence type="ECO:0000256" key="6">
    <source>
        <dbReference type="ARBA" id="ARBA00023027"/>
    </source>
</evidence>
<dbReference type="InterPro" id="IPR036220">
    <property type="entry name" value="UDP-Glc/GDP-Man_DH_C_sf"/>
</dbReference>
<keyword evidence="14" id="KW-1185">Reference proteome</keyword>
<dbReference type="RefSeq" id="WP_111352427.1">
    <property type="nucleotide sequence ID" value="NZ_JAIWKD010000020.1"/>
</dbReference>
<protein>
    <recommendedName>
        <fullName evidence="4 8">UDP-glucose 6-dehydrogenase</fullName>
        <ecNumber evidence="3 8">1.1.1.22</ecNumber>
    </recommendedName>
</protein>
<dbReference type="Gene3D" id="3.40.50.720">
    <property type="entry name" value="NAD(P)-binding Rossmann-like Domain"/>
    <property type="match status" value="2"/>
</dbReference>
<feature type="binding site" evidence="11">
    <location>
        <position position="266"/>
    </location>
    <ligand>
        <name>NAD(+)</name>
        <dbReference type="ChEBI" id="CHEBI:57540"/>
    </ligand>
</feature>
<dbReference type="InterPro" id="IPR036291">
    <property type="entry name" value="NAD(P)-bd_dom_sf"/>
</dbReference>
<dbReference type="EC" id="1.1.1.22" evidence="3 8"/>
<feature type="binding site" evidence="10">
    <location>
        <position position="324"/>
    </location>
    <ligand>
        <name>substrate</name>
    </ligand>
</feature>
<evidence type="ECO:0000256" key="3">
    <source>
        <dbReference type="ARBA" id="ARBA00012954"/>
    </source>
</evidence>
<dbReference type="Pfam" id="PF00984">
    <property type="entry name" value="UDPG_MGDP_dh"/>
    <property type="match status" value="1"/>
</dbReference>
<evidence type="ECO:0000256" key="4">
    <source>
        <dbReference type="ARBA" id="ARBA00015132"/>
    </source>
</evidence>
<dbReference type="NCBIfam" id="TIGR03026">
    <property type="entry name" value="NDP-sugDHase"/>
    <property type="match status" value="1"/>
</dbReference>
<evidence type="ECO:0000256" key="7">
    <source>
        <dbReference type="ARBA" id="ARBA00047473"/>
    </source>
</evidence>
<dbReference type="GO" id="GO:0003979">
    <property type="term" value="F:UDP-glucose 6-dehydrogenase activity"/>
    <property type="evidence" value="ECO:0007669"/>
    <property type="project" value="UniProtKB-EC"/>
</dbReference>
<feature type="binding site" evidence="10">
    <location>
        <begin position="252"/>
        <end position="256"/>
    </location>
    <ligand>
        <name>substrate</name>
    </ligand>
</feature>
<accession>A0A8B2NH53</accession>
<keyword evidence="5 8" id="KW-0560">Oxidoreductase</keyword>
<dbReference type="InterPro" id="IPR028357">
    <property type="entry name" value="UDPglc_DH_bac"/>
</dbReference>
<dbReference type="InterPro" id="IPR017476">
    <property type="entry name" value="UDP-Glc/GDP-Man"/>
</dbReference>
<comment type="catalytic activity">
    <reaction evidence="7 8">
        <text>UDP-alpha-D-glucose + 2 NAD(+) + H2O = UDP-alpha-D-glucuronate + 2 NADH + 3 H(+)</text>
        <dbReference type="Rhea" id="RHEA:23596"/>
        <dbReference type="ChEBI" id="CHEBI:15377"/>
        <dbReference type="ChEBI" id="CHEBI:15378"/>
        <dbReference type="ChEBI" id="CHEBI:57540"/>
        <dbReference type="ChEBI" id="CHEBI:57945"/>
        <dbReference type="ChEBI" id="CHEBI:58052"/>
        <dbReference type="ChEBI" id="CHEBI:58885"/>
        <dbReference type="EC" id="1.1.1.22"/>
    </reaction>
</comment>
<proteinExistence type="inferred from homology"/>
<feature type="domain" description="UDP-glucose/GDP-mannose dehydrogenase C-terminal" evidence="12">
    <location>
        <begin position="317"/>
        <end position="418"/>
    </location>
</feature>